<dbReference type="InterPro" id="IPR016181">
    <property type="entry name" value="Acyl_CoA_acyltransferase"/>
</dbReference>
<dbReference type="CDD" id="cd04301">
    <property type="entry name" value="NAT_SF"/>
    <property type="match status" value="1"/>
</dbReference>
<proteinExistence type="predicted"/>
<dbReference type="Gene3D" id="3.40.630.30">
    <property type="match status" value="1"/>
</dbReference>
<sequence length="163" mass="17866">MSNVEKTMIIELTSHDFEALLKGIAPHHLRLVQDSAIAPPEVLAMLNRLAADIGAEFSPSAWMIVEDDEIVGLCSVIKVPQDGKIHIGYGVAPTRQSRGCTTRAIGQLLEWARHDPRVALVSAETAVDNIASQRVLERNGFIRIGQRIDAEDGPLMCWEAMTV</sequence>
<dbReference type="InterPro" id="IPR051531">
    <property type="entry name" value="N-acetyltransferase"/>
</dbReference>
<protein>
    <submittedName>
        <fullName evidence="2">GNAT family N-acetyltransferase</fullName>
    </submittedName>
</protein>
<dbReference type="SUPFAM" id="SSF55729">
    <property type="entry name" value="Acyl-CoA N-acyltransferases (Nat)"/>
    <property type="match status" value="1"/>
</dbReference>
<accession>A0A1L3ZDI7</accession>
<dbReference type="RefSeq" id="WP_072639941.1">
    <property type="nucleotide sequence ID" value="NZ_CP018228.1"/>
</dbReference>
<dbReference type="PANTHER" id="PTHR43792:SF13">
    <property type="entry name" value="ACETYLTRANSFERASE"/>
    <property type="match status" value="1"/>
</dbReference>
<name>A0A1L3ZDI7_RHILE</name>
<keyword evidence="2" id="KW-0808">Transferase</keyword>
<dbReference type="InterPro" id="IPR000182">
    <property type="entry name" value="GNAT_dom"/>
</dbReference>
<dbReference type="Proteomes" id="UP000183050">
    <property type="component" value="Chromosome"/>
</dbReference>
<evidence type="ECO:0000313" key="2">
    <source>
        <dbReference type="EMBL" id="API53667.1"/>
    </source>
</evidence>
<dbReference type="PROSITE" id="PS51186">
    <property type="entry name" value="GNAT"/>
    <property type="match status" value="1"/>
</dbReference>
<dbReference type="EMBL" id="CP018228">
    <property type="protein sequence ID" value="API53667.1"/>
    <property type="molecule type" value="Genomic_DNA"/>
</dbReference>
<gene>
    <name evidence="2" type="ORF">BMW22_20445</name>
</gene>
<evidence type="ECO:0000259" key="1">
    <source>
        <dbReference type="PROSITE" id="PS51186"/>
    </source>
</evidence>
<dbReference type="PANTHER" id="PTHR43792">
    <property type="entry name" value="GNAT FAMILY, PUTATIVE (AFU_ORTHOLOGUE AFUA_3G00765)-RELATED-RELATED"/>
    <property type="match status" value="1"/>
</dbReference>
<dbReference type="Pfam" id="PF13302">
    <property type="entry name" value="Acetyltransf_3"/>
    <property type="match status" value="1"/>
</dbReference>
<organism evidence="2 3">
    <name type="scientific">Rhizobium leguminosarum</name>
    <dbReference type="NCBI Taxonomy" id="384"/>
    <lineage>
        <taxon>Bacteria</taxon>
        <taxon>Pseudomonadati</taxon>
        <taxon>Pseudomonadota</taxon>
        <taxon>Alphaproteobacteria</taxon>
        <taxon>Hyphomicrobiales</taxon>
        <taxon>Rhizobiaceae</taxon>
        <taxon>Rhizobium/Agrobacterium group</taxon>
        <taxon>Rhizobium</taxon>
    </lineage>
</organism>
<feature type="domain" description="N-acetyltransferase" evidence="1">
    <location>
        <begin position="7"/>
        <end position="163"/>
    </location>
</feature>
<evidence type="ECO:0000313" key="3">
    <source>
        <dbReference type="Proteomes" id="UP000183050"/>
    </source>
</evidence>
<reference evidence="2 3" key="1">
    <citation type="submission" date="2016-11" db="EMBL/GenBank/DDBJ databases">
        <title>Rhizobium leguminosarum bv. viciae strain Vaf12 isolated from Vavilovia formosa root nodules from Russia, Dagestan.</title>
        <authorList>
            <person name="Kimeklis A."/>
        </authorList>
    </citation>
    <scope>NUCLEOTIDE SEQUENCE [LARGE SCALE GENOMIC DNA]</scope>
    <source>
        <strain evidence="2 3">Vaf-108</strain>
    </source>
</reference>
<dbReference type="AlphaFoldDB" id="A0A1L3ZDI7"/>
<dbReference type="GO" id="GO:0016747">
    <property type="term" value="F:acyltransferase activity, transferring groups other than amino-acyl groups"/>
    <property type="evidence" value="ECO:0007669"/>
    <property type="project" value="InterPro"/>
</dbReference>